<feature type="signal peptide" evidence="8">
    <location>
        <begin position="1"/>
        <end position="15"/>
    </location>
</feature>
<keyword evidence="9" id="KW-1185">Reference proteome</keyword>
<keyword evidence="5" id="KW-0514">Muscle protein</keyword>
<keyword evidence="4" id="KW-0703">Sarcoplasmic reticulum</keyword>
<sequence length="402" mass="46658">MQVLVLLLSIVISLAQVDEEDIQRAHQQYADALKHDGMKRVVAADASNLDQILKKNRLVYILFWIDNNQATEKLNENELNTLEIVAQVFESQSVKFCTCEVMANQKFAVSAGVKYTGMVKIFNNGRPSTYSGQRSPDVIIPYIKKMMENPVIVISSRAEKKYYESQELPKIIAYFEKDSKEIQELIKTSLYFHPMILFFVVQDAKIAKQFHLKKINTVQFIKPLEKTMNFPAEEKITEKNLVAFLNKHKKQRLTKMMLENLHDIWAVDILGYMVSIFAIKNTEDGKLFLSMSKSLTKYFEKQDNLSFVWIDPKLFPTMLDYWRTTFQIDPLRPTIGVIDVRNQSSVWYKVQEDDEINLNGVKKWLLEVIAGNVTLEPMRPYEPPKPKTDVDEHSSNDLKEEL</sequence>
<evidence type="ECO:0000313" key="9">
    <source>
        <dbReference type="Proteomes" id="UP001652625"/>
    </source>
</evidence>
<reference evidence="10" key="2">
    <citation type="submission" date="2025-08" db="UniProtKB">
        <authorList>
            <consortium name="RefSeq"/>
        </authorList>
    </citation>
    <scope>IDENTIFICATION</scope>
</reference>
<evidence type="ECO:0000313" key="10">
    <source>
        <dbReference type="RefSeq" id="XP_065645102.1"/>
    </source>
</evidence>
<dbReference type="Gene3D" id="3.40.30.10">
    <property type="entry name" value="Glutaredoxin"/>
    <property type="match status" value="3"/>
</dbReference>
<evidence type="ECO:0000256" key="8">
    <source>
        <dbReference type="SAM" id="SignalP"/>
    </source>
</evidence>
<evidence type="ECO:0000256" key="1">
    <source>
        <dbReference type="ARBA" id="ARBA00004564"/>
    </source>
</evidence>
<evidence type="ECO:0000256" key="4">
    <source>
        <dbReference type="ARBA" id="ARBA00022951"/>
    </source>
</evidence>
<accession>A0ABM4B8B3</accession>
<evidence type="ECO:0000256" key="6">
    <source>
        <dbReference type="RuleBase" id="RU000648"/>
    </source>
</evidence>
<dbReference type="RefSeq" id="XP_065645102.1">
    <property type="nucleotide sequence ID" value="XM_065789030.1"/>
</dbReference>
<dbReference type="Proteomes" id="UP001652625">
    <property type="component" value="Chromosome 01"/>
</dbReference>
<comment type="subcellular location">
    <subcellularLocation>
        <location evidence="1">Sarcoplasmic reticulum lumen</location>
    </subcellularLocation>
</comment>
<protein>
    <recommendedName>
        <fullName evidence="6">Calsequestrin</fullName>
    </recommendedName>
</protein>
<dbReference type="Pfam" id="PF01216">
    <property type="entry name" value="Calsequestrin"/>
    <property type="match status" value="1"/>
</dbReference>
<comment type="function">
    <text evidence="6">Calsequestrin is a high-capacity, moderate affinity, calcium-binding protein and thus acts as an internal calcium store in muscle.</text>
</comment>
<gene>
    <name evidence="10" type="primary">LOC100205300</name>
</gene>
<feature type="chain" id="PRO_5046530528" description="Calsequestrin" evidence="8">
    <location>
        <begin position="16"/>
        <end position="402"/>
    </location>
</feature>
<dbReference type="InterPro" id="IPR001393">
    <property type="entry name" value="Calsequestrin"/>
</dbReference>
<evidence type="ECO:0000256" key="3">
    <source>
        <dbReference type="ARBA" id="ARBA00022837"/>
    </source>
</evidence>
<feature type="region of interest" description="Disordered" evidence="7">
    <location>
        <begin position="377"/>
        <end position="402"/>
    </location>
</feature>
<evidence type="ECO:0000256" key="5">
    <source>
        <dbReference type="ARBA" id="ARBA00023179"/>
    </source>
</evidence>
<proteinExistence type="inferred from homology"/>
<dbReference type="PRINTS" id="PR00312">
    <property type="entry name" value="CALSEQUESTRN"/>
</dbReference>
<dbReference type="SUPFAM" id="SSF52833">
    <property type="entry name" value="Thioredoxin-like"/>
    <property type="match status" value="3"/>
</dbReference>
<dbReference type="PANTHER" id="PTHR10033">
    <property type="entry name" value="CALSEQUESTRIN"/>
    <property type="match status" value="1"/>
</dbReference>
<reference evidence="9" key="1">
    <citation type="submission" date="2025-05" db="UniProtKB">
        <authorList>
            <consortium name="RefSeq"/>
        </authorList>
    </citation>
    <scope>NUCLEOTIDE SEQUENCE [LARGE SCALE GENOMIC DNA]</scope>
</reference>
<evidence type="ECO:0000256" key="2">
    <source>
        <dbReference type="ARBA" id="ARBA00010987"/>
    </source>
</evidence>
<name>A0ABM4B8B3_HYDVU</name>
<dbReference type="PANTHER" id="PTHR10033:SF0">
    <property type="entry name" value="CALSEQUESTRIN"/>
    <property type="match status" value="1"/>
</dbReference>
<organism evidence="9 10">
    <name type="scientific">Hydra vulgaris</name>
    <name type="common">Hydra</name>
    <name type="synonym">Hydra attenuata</name>
    <dbReference type="NCBI Taxonomy" id="6087"/>
    <lineage>
        <taxon>Eukaryota</taxon>
        <taxon>Metazoa</taxon>
        <taxon>Cnidaria</taxon>
        <taxon>Hydrozoa</taxon>
        <taxon>Hydroidolina</taxon>
        <taxon>Anthoathecata</taxon>
        <taxon>Aplanulata</taxon>
        <taxon>Hydridae</taxon>
        <taxon>Hydra</taxon>
    </lineage>
</organism>
<keyword evidence="8" id="KW-0732">Signal</keyword>
<dbReference type="GeneID" id="100205300"/>
<comment type="similarity">
    <text evidence="2 6">Belongs to the calsequestrin family.</text>
</comment>
<feature type="compositionally biased region" description="Basic and acidic residues" evidence="7">
    <location>
        <begin position="382"/>
        <end position="402"/>
    </location>
</feature>
<evidence type="ECO:0000256" key="7">
    <source>
        <dbReference type="SAM" id="MobiDB-lite"/>
    </source>
</evidence>
<dbReference type="InterPro" id="IPR036249">
    <property type="entry name" value="Thioredoxin-like_sf"/>
</dbReference>
<keyword evidence="3 6" id="KW-0106">Calcium</keyword>